<dbReference type="AlphaFoldDB" id="A0A8J2LTS2"/>
<accession>A0A8J2LTS2</accession>
<dbReference type="EMBL" id="CAJVCH010571509">
    <property type="protein sequence ID" value="CAG7837686.1"/>
    <property type="molecule type" value="Genomic_DNA"/>
</dbReference>
<keyword evidence="2" id="KW-1185">Reference proteome</keyword>
<organism evidence="1 2">
    <name type="scientific">Allacma fusca</name>
    <dbReference type="NCBI Taxonomy" id="39272"/>
    <lineage>
        <taxon>Eukaryota</taxon>
        <taxon>Metazoa</taxon>
        <taxon>Ecdysozoa</taxon>
        <taxon>Arthropoda</taxon>
        <taxon>Hexapoda</taxon>
        <taxon>Collembola</taxon>
        <taxon>Symphypleona</taxon>
        <taxon>Sminthuridae</taxon>
        <taxon>Allacma</taxon>
    </lineage>
</organism>
<evidence type="ECO:0000313" key="2">
    <source>
        <dbReference type="Proteomes" id="UP000708208"/>
    </source>
</evidence>
<proteinExistence type="predicted"/>
<gene>
    <name evidence="1" type="ORF">AFUS01_LOCUS46758</name>
</gene>
<protein>
    <submittedName>
        <fullName evidence="1">Uncharacterized protein</fullName>
    </submittedName>
</protein>
<dbReference type="Proteomes" id="UP000708208">
    <property type="component" value="Unassembled WGS sequence"/>
</dbReference>
<comment type="caution">
    <text evidence="1">The sequence shown here is derived from an EMBL/GenBank/DDBJ whole genome shotgun (WGS) entry which is preliminary data.</text>
</comment>
<evidence type="ECO:0000313" key="1">
    <source>
        <dbReference type="EMBL" id="CAG7837686.1"/>
    </source>
</evidence>
<name>A0A8J2LTS2_9HEXA</name>
<sequence length="172" mass="19418">MKTEDSYEESIYPHLYSTLIAFPRTKRFPVYLANGNAEIDDFIDEVNEILKVSDPKSGSGRRSFWTSGVLHGRQCFNLGGGLENNYGRCSEKAVVDAVTKLLTFGLEHALTVDVESMGSGLYWSACALESCKRWKCWNVCIWKYAGSDFLESMEVPGIINKYKFHRSSSQDC</sequence>
<reference evidence="1" key="1">
    <citation type="submission" date="2021-06" db="EMBL/GenBank/DDBJ databases">
        <authorList>
            <person name="Hodson N. C."/>
            <person name="Mongue J. A."/>
            <person name="Jaron S. K."/>
        </authorList>
    </citation>
    <scope>NUCLEOTIDE SEQUENCE</scope>
</reference>